<dbReference type="InterPro" id="IPR004380">
    <property type="entry name" value="Asp_race"/>
</dbReference>
<dbReference type="AlphaFoldDB" id="A0A645ASM9"/>
<dbReference type="NCBIfam" id="TIGR00035">
    <property type="entry name" value="asp_race"/>
    <property type="match status" value="1"/>
</dbReference>
<evidence type="ECO:0000313" key="3">
    <source>
        <dbReference type="EMBL" id="MPM56079.1"/>
    </source>
</evidence>
<evidence type="ECO:0000256" key="1">
    <source>
        <dbReference type="ARBA" id="ARBA00007847"/>
    </source>
</evidence>
<organism evidence="3">
    <name type="scientific">bioreactor metagenome</name>
    <dbReference type="NCBI Taxonomy" id="1076179"/>
    <lineage>
        <taxon>unclassified sequences</taxon>
        <taxon>metagenomes</taxon>
        <taxon>ecological metagenomes</taxon>
    </lineage>
</organism>
<dbReference type="SUPFAM" id="SSF53681">
    <property type="entry name" value="Aspartate/glutamate racemase"/>
    <property type="match status" value="2"/>
</dbReference>
<gene>
    <name evidence="3" type="primary">ygeA_13</name>
    <name evidence="3" type="ORF">SDC9_102878</name>
</gene>
<accession>A0A645ASM9</accession>
<dbReference type="EMBL" id="VSSQ01015570">
    <property type="protein sequence ID" value="MPM56079.1"/>
    <property type="molecule type" value="Genomic_DNA"/>
</dbReference>
<proteinExistence type="inferred from homology"/>
<dbReference type="Pfam" id="PF01177">
    <property type="entry name" value="Asp_Glu_race"/>
    <property type="match status" value="1"/>
</dbReference>
<dbReference type="InterPro" id="IPR015942">
    <property type="entry name" value="Asp/Glu/hydantoin_racemase"/>
</dbReference>
<dbReference type="PANTHER" id="PTHR21198">
    <property type="entry name" value="GLUTAMATE RACEMASE"/>
    <property type="match status" value="1"/>
</dbReference>
<keyword evidence="2 3" id="KW-0413">Isomerase</keyword>
<reference evidence="3" key="1">
    <citation type="submission" date="2019-08" db="EMBL/GenBank/DDBJ databases">
        <authorList>
            <person name="Kucharzyk K."/>
            <person name="Murdoch R.W."/>
            <person name="Higgins S."/>
            <person name="Loffler F."/>
        </authorList>
    </citation>
    <scope>NUCLEOTIDE SEQUENCE</scope>
</reference>
<dbReference type="InterPro" id="IPR001920">
    <property type="entry name" value="Asp/Glu_race"/>
</dbReference>
<name>A0A645ASM9_9ZZZZ</name>
<dbReference type="InterPro" id="IPR033134">
    <property type="entry name" value="Asp/Glu_racemase_AS_2"/>
</dbReference>
<dbReference type="Gene3D" id="3.40.50.1860">
    <property type="match status" value="2"/>
</dbReference>
<dbReference type="PANTHER" id="PTHR21198:SF7">
    <property type="entry name" value="ASPARTATE-GLUTAMATE RACEMASE FAMILY"/>
    <property type="match status" value="1"/>
</dbReference>
<comment type="similarity">
    <text evidence="1">Belongs to the aspartate/glutamate racemases family.</text>
</comment>
<protein>
    <submittedName>
        <fullName evidence="3">Putative racemase YgeA</fullName>
        <ecNumber evidence="3">5.-.-.-</ecNumber>
    </submittedName>
</protein>
<dbReference type="PROSITE" id="PS00924">
    <property type="entry name" value="ASP_GLU_RACEMASE_2"/>
    <property type="match status" value="1"/>
</dbReference>
<sequence length="234" mass="25371">MKKLGLVGGLGPMSTLMYYRDIHEKYRKLAKSASIAGDNPPMIIDSLNLAVAYDLVERKDWVTLADWLTDSINRMHDAGAEFAAIAANTAHIVFDEIQAKSPIPVIGIVDETCKFAKAAGCDKVIVFGTGFTMASGMYEKACAKYGIKAIVPNTEDQDAIHHIIFPNLEAGIVLQEDKARILGIAKKMLKEEGADALILGCTELPLILSEGDLDTKLIDTTVVHIDAIVKEILS</sequence>
<dbReference type="EC" id="5.-.-.-" evidence="3"/>
<comment type="caution">
    <text evidence="3">The sequence shown here is derived from an EMBL/GenBank/DDBJ whole genome shotgun (WGS) entry which is preliminary data.</text>
</comment>
<dbReference type="GO" id="GO:0047661">
    <property type="term" value="F:amino-acid racemase activity"/>
    <property type="evidence" value="ECO:0007669"/>
    <property type="project" value="InterPro"/>
</dbReference>
<evidence type="ECO:0000256" key="2">
    <source>
        <dbReference type="ARBA" id="ARBA00023235"/>
    </source>
</evidence>